<name>A0ABD0J368_9CAEN</name>
<evidence type="ECO:0000256" key="1">
    <source>
        <dbReference type="ARBA" id="ARBA00004613"/>
    </source>
</evidence>
<dbReference type="PROSITE" id="PS50092">
    <property type="entry name" value="TSP1"/>
    <property type="match status" value="2"/>
</dbReference>
<dbReference type="PROSITE" id="PS51670">
    <property type="entry name" value="SHKT"/>
    <property type="match status" value="1"/>
</dbReference>
<dbReference type="InterPro" id="IPR050439">
    <property type="entry name" value="ADAMTS_ADAMTS-like"/>
</dbReference>
<dbReference type="PANTHER" id="PTHR13723">
    <property type="entry name" value="ADAMTS A DISINTEGRIN AND METALLOPROTEASE WITH THROMBOSPONDIN MOTIFS PROTEASE"/>
    <property type="match status" value="1"/>
</dbReference>
<dbReference type="Gene3D" id="2.20.100.10">
    <property type="entry name" value="Thrombospondin type-1 (TSP1) repeat"/>
    <property type="match status" value="2"/>
</dbReference>
<accession>A0ABD0J368</accession>
<dbReference type="Pfam" id="PF00431">
    <property type="entry name" value="CUB"/>
    <property type="match status" value="1"/>
</dbReference>
<comment type="caution">
    <text evidence="7">The sequence shown here is derived from an EMBL/GenBank/DDBJ whole genome shotgun (WGS) entry which is preliminary data.</text>
</comment>
<keyword evidence="3 4" id="KW-1015">Disulfide bond</keyword>
<feature type="domain" description="CUB" evidence="5">
    <location>
        <begin position="705"/>
        <end position="815"/>
    </location>
</feature>
<dbReference type="Gene3D" id="2.60.120.290">
    <property type="entry name" value="Spermadhesin, CUB domain"/>
    <property type="match status" value="2"/>
</dbReference>
<dbReference type="InterPro" id="IPR013273">
    <property type="entry name" value="ADAMTS/ADAMTS-like"/>
</dbReference>
<dbReference type="EMBL" id="JACVVK020000690">
    <property type="protein sequence ID" value="KAK7455915.1"/>
    <property type="molecule type" value="Genomic_DNA"/>
</dbReference>
<keyword evidence="8" id="KW-1185">Reference proteome</keyword>
<dbReference type="InterPro" id="IPR003582">
    <property type="entry name" value="ShKT_dom"/>
</dbReference>
<evidence type="ECO:0000256" key="3">
    <source>
        <dbReference type="ARBA" id="ARBA00023157"/>
    </source>
</evidence>
<dbReference type="InterPro" id="IPR036383">
    <property type="entry name" value="TSP1_rpt_sf"/>
</dbReference>
<evidence type="ECO:0000313" key="8">
    <source>
        <dbReference type="Proteomes" id="UP001519460"/>
    </source>
</evidence>
<dbReference type="SMART" id="SM00042">
    <property type="entry name" value="CUB"/>
    <property type="match status" value="2"/>
</dbReference>
<dbReference type="PRINTS" id="PR01857">
    <property type="entry name" value="ADAMTSFAMILY"/>
</dbReference>
<feature type="domain" description="CUB" evidence="5">
    <location>
        <begin position="590"/>
        <end position="695"/>
    </location>
</feature>
<dbReference type="InterPro" id="IPR035914">
    <property type="entry name" value="Sperma_CUB_dom_sf"/>
</dbReference>
<dbReference type="SUPFAM" id="SSF49854">
    <property type="entry name" value="Spermadhesin, CUB domain"/>
    <property type="match status" value="2"/>
</dbReference>
<organism evidence="7 8">
    <name type="scientific">Batillaria attramentaria</name>
    <dbReference type="NCBI Taxonomy" id="370345"/>
    <lineage>
        <taxon>Eukaryota</taxon>
        <taxon>Metazoa</taxon>
        <taxon>Spiralia</taxon>
        <taxon>Lophotrochozoa</taxon>
        <taxon>Mollusca</taxon>
        <taxon>Gastropoda</taxon>
        <taxon>Caenogastropoda</taxon>
        <taxon>Sorbeoconcha</taxon>
        <taxon>Cerithioidea</taxon>
        <taxon>Batillariidae</taxon>
        <taxon>Batillaria</taxon>
    </lineage>
</organism>
<dbReference type="Proteomes" id="UP001519460">
    <property type="component" value="Unassembled WGS sequence"/>
</dbReference>
<gene>
    <name evidence="7" type="ORF">BaRGS_00039449</name>
</gene>
<dbReference type="Gene3D" id="2.60.120.830">
    <property type="match status" value="1"/>
</dbReference>
<dbReference type="PROSITE" id="PS01180">
    <property type="entry name" value="CUB"/>
    <property type="match status" value="2"/>
</dbReference>
<dbReference type="InterPro" id="IPR000884">
    <property type="entry name" value="TSP1_rpt"/>
</dbReference>
<dbReference type="SMART" id="SM00209">
    <property type="entry name" value="TSP1"/>
    <property type="match status" value="2"/>
</dbReference>
<dbReference type="GO" id="GO:0005576">
    <property type="term" value="C:extracellular region"/>
    <property type="evidence" value="ECO:0007669"/>
    <property type="project" value="UniProtKB-SubCell"/>
</dbReference>
<comment type="subcellular location">
    <subcellularLocation>
        <location evidence="1">Secreted</location>
    </subcellularLocation>
</comment>
<feature type="disulfide bond" evidence="4">
    <location>
        <begin position="476"/>
        <end position="510"/>
    </location>
</feature>
<dbReference type="AlphaFoldDB" id="A0ABD0J368"/>
<dbReference type="Pfam" id="PF19236">
    <property type="entry name" value="ADAMTS_CR_3"/>
    <property type="match status" value="1"/>
</dbReference>
<feature type="domain" description="ShKT" evidence="6">
    <location>
        <begin position="476"/>
        <end position="510"/>
    </location>
</feature>
<reference evidence="7 8" key="1">
    <citation type="journal article" date="2023" name="Sci. Data">
        <title>Genome assembly of the Korean intertidal mud-creeper Batillaria attramentaria.</title>
        <authorList>
            <person name="Patra A.K."/>
            <person name="Ho P.T."/>
            <person name="Jun S."/>
            <person name="Lee S.J."/>
            <person name="Kim Y."/>
            <person name="Won Y.J."/>
        </authorList>
    </citation>
    <scope>NUCLEOTIDE SEQUENCE [LARGE SCALE GENOMIC DNA]</scope>
    <source>
        <strain evidence="7">Wonlab-2016</strain>
    </source>
</reference>
<keyword evidence="2" id="KW-0964">Secreted</keyword>
<dbReference type="InterPro" id="IPR045371">
    <property type="entry name" value="ADAMTS_CR_3"/>
</dbReference>
<dbReference type="InterPro" id="IPR010294">
    <property type="entry name" value="ADAMTS_spacer1"/>
</dbReference>
<comment type="caution">
    <text evidence="4">Lacks conserved residue(s) required for the propagation of feature annotation.</text>
</comment>
<sequence>PRVGGHDCSGPDVRAELCNIQECGTSQQDYKAEQCALTDSDPMDGQQFHWVPVDMTGEQSCELHCKIDGQRTVLLRRLDNKNWYHDGTMCATVSASFGRCISGKCVELGCDGKSGSQYSFDKCGVCGGQGNTCRKMTGTYNQGQKQQYVTFVTIPKGATSAKIINKNKFTQMSVKIGGKRIFNENGGMTDRAGTYVGGGVVAQYLTGFGVDETITISGPLPLPVQAQVWRQFGDRDGYQGVAPEITYEYHVPSANTNSVYNQIIKCTQRSSGSQVDDHFCDIWQKPKQTGSPCNNQACPPRWRTGHYGQCSKSCGGGQQTRPVECVRERNGVEEVVGSNSCPSNRRPLSTRQCNVNVLCPAVWITGAWSACSLTCGKGVKSRTVSCASDDASKSPVADSQCQEAKPATHQQCIMAVCSPGVTGDACKDTTQDCSNYGDTMCQDYPDYAKSSCMKHCAICTVDGTVAGAGGTAGAVCEDKNADCPQYGTSVCTGEYATWAKDNCAKMCGHCSSACKDKNAQCEGYGQSVCTGEYAAWARDNCAKFCGLCGGGSSTGNCQDTATNCREYGASVCTEYADWAAENCQQLCNKCGARRRNVEGSIALIGRPLDIECNQIIVAPEGATIHLSFTALRISCEDGDWLEVKEDGQKAKGEKARRDLCDQAEPVQWTTSGNVATILLTISVPGDGYNLTYQVQDGPKDKMPGCSQQLTDPSGKFSSPNFPDKYPASSLCFTSIIAPPGFSVQITFSMFHMEGEQGNCAEDSLTLHDQEFGSKDVFCGIQHELAWQSQGNRVKVVFASDEKESGPGFYASYKFIAP</sequence>
<evidence type="ECO:0000256" key="4">
    <source>
        <dbReference type="PROSITE-ProRule" id="PRU01005"/>
    </source>
</evidence>
<proteinExistence type="predicted"/>
<evidence type="ECO:0000313" key="7">
    <source>
        <dbReference type="EMBL" id="KAK7455915.1"/>
    </source>
</evidence>
<evidence type="ECO:0000259" key="5">
    <source>
        <dbReference type="PROSITE" id="PS01180"/>
    </source>
</evidence>
<dbReference type="PANTHER" id="PTHR13723:SF20">
    <property type="entry name" value="A DISINTEGRIN AND METALLOPROTEINASE WITH THROMBOSPONDIN MOTIFS 13"/>
    <property type="match status" value="1"/>
</dbReference>
<protein>
    <submittedName>
        <fullName evidence="7">Uncharacterized protein</fullName>
    </submittedName>
</protein>
<dbReference type="Pfam" id="PF05986">
    <property type="entry name" value="ADAMTS_spacer1"/>
    <property type="match status" value="1"/>
</dbReference>
<evidence type="ECO:0000256" key="2">
    <source>
        <dbReference type="ARBA" id="ARBA00022525"/>
    </source>
</evidence>
<evidence type="ECO:0000259" key="6">
    <source>
        <dbReference type="PROSITE" id="PS51670"/>
    </source>
</evidence>
<dbReference type="Pfam" id="PF19030">
    <property type="entry name" value="TSP1_ADAMTS"/>
    <property type="match status" value="2"/>
</dbReference>
<dbReference type="Pfam" id="PF01549">
    <property type="entry name" value="ShK"/>
    <property type="match status" value="3"/>
</dbReference>
<feature type="non-terminal residue" evidence="7">
    <location>
        <position position="1"/>
    </location>
</feature>
<dbReference type="CDD" id="cd00041">
    <property type="entry name" value="CUB"/>
    <property type="match status" value="1"/>
</dbReference>
<dbReference type="SUPFAM" id="SSF82895">
    <property type="entry name" value="TSP-1 type 1 repeat"/>
    <property type="match status" value="2"/>
</dbReference>
<dbReference type="InterPro" id="IPR000859">
    <property type="entry name" value="CUB_dom"/>
</dbReference>
<dbReference type="SMART" id="SM00254">
    <property type="entry name" value="ShKT"/>
    <property type="match status" value="4"/>
</dbReference>